<evidence type="ECO:0000259" key="14">
    <source>
        <dbReference type="PROSITE" id="PS51194"/>
    </source>
</evidence>
<evidence type="ECO:0000259" key="13">
    <source>
        <dbReference type="PROSITE" id="PS51192"/>
    </source>
</evidence>
<dbReference type="HAMAP" id="MF_00983">
    <property type="entry name" value="PriA"/>
    <property type="match status" value="1"/>
</dbReference>
<dbReference type="Pfam" id="PF18074">
    <property type="entry name" value="PriA_C"/>
    <property type="match status" value="1"/>
</dbReference>
<gene>
    <name evidence="12" type="primary">priA</name>
    <name evidence="15" type="ORF">KL86DYS1_11582</name>
</gene>
<evidence type="ECO:0000256" key="4">
    <source>
        <dbReference type="ARBA" id="ARBA00022741"/>
    </source>
</evidence>
<keyword evidence="3 12" id="KW-0479">Metal-binding</keyword>
<dbReference type="Gene3D" id="3.40.50.300">
    <property type="entry name" value="P-loop containing nucleotide triphosphate hydrolases"/>
    <property type="match status" value="2"/>
</dbReference>
<keyword evidence="10 12" id="KW-0413">Isomerase</keyword>
<evidence type="ECO:0000313" key="15">
    <source>
        <dbReference type="EMBL" id="SBV96185.1"/>
    </source>
</evidence>
<feature type="domain" description="Helicase C-terminal" evidence="14">
    <location>
        <begin position="501"/>
        <end position="709"/>
    </location>
</feature>
<dbReference type="InterPro" id="IPR042115">
    <property type="entry name" value="PriA_3primeBD_sf"/>
</dbReference>
<feature type="binding site" evidence="12">
    <location>
        <position position="523"/>
    </location>
    <ligand>
        <name>Zn(2+)</name>
        <dbReference type="ChEBI" id="CHEBI:29105"/>
        <label>1</label>
    </ligand>
</feature>
<dbReference type="InterPro" id="IPR001650">
    <property type="entry name" value="Helicase_C-like"/>
</dbReference>
<feature type="binding site" evidence="12">
    <location>
        <position position="547"/>
    </location>
    <ligand>
        <name>Zn(2+)</name>
        <dbReference type="ChEBI" id="CHEBI:29105"/>
        <label>2</label>
    </ligand>
</feature>
<keyword evidence="7 12" id="KW-0862">Zinc</keyword>
<dbReference type="CDD" id="cd17929">
    <property type="entry name" value="DEXHc_priA"/>
    <property type="match status" value="1"/>
</dbReference>
<evidence type="ECO:0000256" key="11">
    <source>
        <dbReference type="ARBA" id="ARBA00048988"/>
    </source>
</evidence>
<dbReference type="InterPro" id="IPR005259">
    <property type="entry name" value="PriA"/>
</dbReference>
<dbReference type="InterPro" id="IPR040498">
    <property type="entry name" value="PriA_CRR"/>
</dbReference>
<comment type="subunit">
    <text evidence="12">Component of the replication restart primosome.</text>
</comment>
<dbReference type="NCBIfam" id="TIGR00595">
    <property type="entry name" value="priA"/>
    <property type="match status" value="1"/>
</dbReference>
<dbReference type="EMBL" id="FLUM01000001">
    <property type="protein sequence ID" value="SBV96185.1"/>
    <property type="molecule type" value="Genomic_DNA"/>
</dbReference>
<feature type="binding site" evidence="12">
    <location>
        <position position="520"/>
    </location>
    <ligand>
        <name>Zn(2+)</name>
        <dbReference type="ChEBI" id="CHEBI:29105"/>
        <label>1</label>
    </ligand>
</feature>
<feature type="binding site" evidence="12">
    <location>
        <position position="563"/>
    </location>
    <ligand>
        <name>Zn(2+)</name>
        <dbReference type="ChEBI" id="CHEBI:29105"/>
        <label>1</label>
    </ligand>
</feature>
<dbReference type="GO" id="GO:1990077">
    <property type="term" value="C:primosome complex"/>
    <property type="evidence" value="ECO:0007669"/>
    <property type="project" value="UniProtKB-UniRule"/>
</dbReference>
<comment type="function">
    <text evidence="12">Initiates the restart of stalled replication forks, which reloads the replicative helicase on sites other than the origin of replication. Recognizes and binds to abandoned replication forks and remodels them to uncover a helicase loading site. Promotes assembly of the primosome at these replication forks.</text>
</comment>
<keyword evidence="5 12" id="KW-0378">Hydrolase</keyword>
<dbReference type="PANTHER" id="PTHR30580">
    <property type="entry name" value="PRIMOSOMAL PROTEIN N"/>
    <property type="match status" value="1"/>
</dbReference>
<dbReference type="GO" id="GO:0043138">
    <property type="term" value="F:3'-5' DNA helicase activity"/>
    <property type="evidence" value="ECO:0007669"/>
    <property type="project" value="UniProtKB-EC"/>
</dbReference>
<feature type="binding site" evidence="12">
    <location>
        <position position="529"/>
    </location>
    <ligand>
        <name>Zn(2+)</name>
        <dbReference type="ChEBI" id="CHEBI:29105"/>
        <label>2</label>
    </ligand>
</feature>
<comment type="cofactor">
    <cofactor evidence="12">
        <name>Zn(2+)</name>
        <dbReference type="ChEBI" id="CHEBI:29105"/>
    </cofactor>
    <text evidence="12">Binds 2 zinc ions per subunit.</text>
</comment>
<feature type="binding site" evidence="12">
    <location>
        <position position="560"/>
    </location>
    <ligand>
        <name>Zn(2+)</name>
        <dbReference type="ChEBI" id="CHEBI:29105"/>
        <label>1</label>
    </ligand>
</feature>
<dbReference type="GO" id="GO:0005524">
    <property type="term" value="F:ATP binding"/>
    <property type="evidence" value="ECO:0007669"/>
    <property type="project" value="UniProtKB-UniRule"/>
</dbReference>
<proteinExistence type="inferred from homology"/>
<keyword evidence="8 12" id="KW-0067">ATP-binding</keyword>
<comment type="catalytic activity">
    <reaction evidence="11 12">
        <text>ATP + H2O = ADP + phosphate + H(+)</text>
        <dbReference type="Rhea" id="RHEA:13065"/>
        <dbReference type="ChEBI" id="CHEBI:15377"/>
        <dbReference type="ChEBI" id="CHEBI:15378"/>
        <dbReference type="ChEBI" id="CHEBI:30616"/>
        <dbReference type="ChEBI" id="CHEBI:43474"/>
        <dbReference type="ChEBI" id="CHEBI:456216"/>
        <dbReference type="EC" id="5.6.2.4"/>
    </reaction>
</comment>
<dbReference type="PANTHER" id="PTHR30580:SF0">
    <property type="entry name" value="PRIMOSOMAL PROTEIN N"/>
    <property type="match status" value="1"/>
</dbReference>
<dbReference type="InterPro" id="IPR041236">
    <property type="entry name" value="PriA_C"/>
</dbReference>
<feature type="binding site" evidence="12">
    <location>
        <position position="532"/>
    </location>
    <ligand>
        <name>Zn(2+)</name>
        <dbReference type="ChEBI" id="CHEBI:29105"/>
        <label>2</label>
    </ligand>
</feature>
<dbReference type="CDD" id="cd18804">
    <property type="entry name" value="SF2_C_priA"/>
    <property type="match status" value="1"/>
</dbReference>
<evidence type="ECO:0000256" key="8">
    <source>
        <dbReference type="ARBA" id="ARBA00022840"/>
    </source>
</evidence>
<dbReference type="EC" id="5.6.2.4" evidence="12"/>
<evidence type="ECO:0000256" key="10">
    <source>
        <dbReference type="ARBA" id="ARBA00023235"/>
    </source>
</evidence>
<dbReference type="FunFam" id="3.40.50.300:FF:000489">
    <property type="entry name" value="Primosome assembly protein PriA"/>
    <property type="match status" value="1"/>
</dbReference>
<dbReference type="InterPro" id="IPR011545">
    <property type="entry name" value="DEAD/DEAH_box_helicase_dom"/>
</dbReference>
<evidence type="ECO:0000256" key="7">
    <source>
        <dbReference type="ARBA" id="ARBA00022833"/>
    </source>
</evidence>
<dbReference type="Gene3D" id="3.40.1440.60">
    <property type="entry name" value="PriA, 3(prime) DNA-binding domain"/>
    <property type="match status" value="1"/>
</dbReference>
<dbReference type="SUPFAM" id="SSF52540">
    <property type="entry name" value="P-loop containing nucleoside triphosphate hydrolases"/>
    <property type="match status" value="2"/>
</dbReference>
<dbReference type="SMART" id="SM00490">
    <property type="entry name" value="HELICc"/>
    <property type="match status" value="1"/>
</dbReference>
<evidence type="ECO:0000256" key="2">
    <source>
        <dbReference type="ARBA" id="ARBA00022705"/>
    </source>
</evidence>
<evidence type="ECO:0000256" key="12">
    <source>
        <dbReference type="HAMAP-Rule" id="MF_00983"/>
    </source>
</evidence>
<evidence type="ECO:0000256" key="5">
    <source>
        <dbReference type="ARBA" id="ARBA00022801"/>
    </source>
</evidence>
<keyword evidence="1 12" id="KW-0639">Primosome</keyword>
<dbReference type="SMART" id="SM00487">
    <property type="entry name" value="DEXDc"/>
    <property type="match status" value="1"/>
</dbReference>
<comment type="similarity">
    <text evidence="12">Belongs to the helicase family. PriA subfamily.</text>
</comment>
<evidence type="ECO:0000256" key="3">
    <source>
        <dbReference type="ARBA" id="ARBA00022723"/>
    </source>
</evidence>
<dbReference type="PROSITE" id="PS51194">
    <property type="entry name" value="HELICASE_CTER"/>
    <property type="match status" value="1"/>
</dbReference>
<evidence type="ECO:0000256" key="9">
    <source>
        <dbReference type="ARBA" id="ARBA00023125"/>
    </source>
</evidence>
<dbReference type="Pfam" id="PF18319">
    <property type="entry name" value="Zn_ribbon_PriA"/>
    <property type="match status" value="1"/>
</dbReference>
<dbReference type="FunFam" id="3.40.1440.60:FF:000001">
    <property type="entry name" value="Primosomal protein N"/>
    <property type="match status" value="1"/>
</dbReference>
<dbReference type="Pfam" id="PF17764">
    <property type="entry name" value="PriA_3primeBD"/>
    <property type="match status" value="1"/>
</dbReference>
<dbReference type="InterPro" id="IPR014001">
    <property type="entry name" value="Helicase_ATP-bd"/>
</dbReference>
<dbReference type="GO" id="GO:0006269">
    <property type="term" value="P:DNA replication, synthesis of primer"/>
    <property type="evidence" value="ECO:0007669"/>
    <property type="project" value="UniProtKB-KW"/>
</dbReference>
<dbReference type="GO" id="GO:0008270">
    <property type="term" value="F:zinc ion binding"/>
    <property type="evidence" value="ECO:0007669"/>
    <property type="project" value="UniProtKB-UniRule"/>
</dbReference>
<dbReference type="GO" id="GO:0006302">
    <property type="term" value="P:double-strand break repair"/>
    <property type="evidence" value="ECO:0007669"/>
    <property type="project" value="InterPro"/>
</dbReference>
<dbReference type="GO" id="GO:0003677">
    <property type="term" value="F:DNA binding"/>
    <property type="evidence" value="ECO:0007669"/>
    <property type="project" value="UniProtKB-UniRule"/>
</dbReference>
<keyword evidence="4 12" id="KW-0547">Nucleotide-binding</keyword>
<name>A0A212JAD3_9BACT</name>
<dbReference type="Pfam" id="PF00270">
    <property type="entry name" value="DEAD"/>
    <property type="match status" value="1"/>
</dbReference>
<keyword evidence="6 12" id="KW-0347">Helicase</keyword>
<comment type="catalytic activity">
    <reaction evidence="12">
        <text>Couples ATP hydrolysis with the unwinding of duplex DNA by translocating in the 3'-5' direction.</text>
        <dbReference type="EC" id="5.6.2.4"/>
    </reaction>
</comment>
<evidence type="ECO:0000256" key="1">
    <source>
        <dbReference type="ARBA" id="ARBA00022515"/>
    </source>
</evidence>
<dbReference type="InterPro" id="IPR027417">
    <property type="entry name" value="P-loop_NTPase"/>
</dbReference>
<dbReference type="PROSITE" id="PS51192">
    <property type="entry name" value="HELICASE_ATP_BIND_1"/>
    <property type="match status" value="1"/>
</dbReference>
<feature type="binding site" evidence="12">
    <location>
        <position position="550"/>
    </location>
    <ligand>
        <name>Zn(2+)</name>
        <dbReference type="ChEBI" id="CHEBI:29105"/>
        <label>2</label>
    </ligand>
</feature>
<keyword evidence="2 12" id="KW-0235">DNA replication</keyword>
<protein>
    <recommendedName>
        <fullName evidence="12">Replication restart protein PriA</fullName>
    </recommendedName>
    <alternativeName>
        <fullName evidence="12">ATP-dependent DNA helicase PriA</fullName>
        <ecNumber evidence="12">5.6.2.4</ecNumber>
    </alternativeName>
    <alternativeName>
        <fullName evidence="12">DNA 3'-5' helicase PriA</fullName>
    </alternativeName>
</protein>
<sequence>MTLYADVILPLPLQGLYTYIIPPELADTVYEGSRVIVQFGKKKFYTAIVFRTYESVEKQAPIKDIVSTLEDYPIVTPFQLKFWEWVSFYYMCSLGDVYRAALPSALKLESETHVFLNPDFEATEPLTPNEQKVFYLLSPEKASTIAEIEKQAGLANAIPAIKSLTDKGAAYINENIRNAYSAKTLSAVRLTRSYTDEELNDVLNELGRAKKQQHLLTAFLHLKENNPIITKKQLLEDTDASPAVLSELAKKKILEVYDIEISRFDYGETDIESAYELNSHQQQAYVKITKLFKEQDTTLLYGVTSSGKTEIYIRLIRDAISKGKQVLYLLPEIALTTQITNRLKTVFGNKLAVYHSRFNDNERAETWNRLLKDGETQVILGARSAIFLPFTNLGLIIVDEEHEGSYKQQDPAPRYHARNAAIVLANIYSAKVLLGTATPSIETYYNALSGRYGLVRLTKRHENIELPQIAVINTKELRRKKQMKSVLSPPLIDKIKEALEKKEQIILFQNRRGFASLLECKNCSWTPRCSHCDVSLTYHKGQRMLVCHYCGSTYRVPDVCEECKTPTLEFLGYGTERIEEEVNTLFPEAAVARMDLDTTRGKKSYEHIISRLEDNRTNILIGTQMVSKGLDFGNVSIVGILNADNLLNYPDFRAYEKAFQLITQVSGRAGRKNKQGLVLLQTAHPSHPIINFVKHNDYESFYLAQTEERKLFRYPPFFRLISIVIRGRDERLTENAATQLAQALRQSFGERILGPSKPPVSRIQSLYIRNILLKIENNASIQKVRESILFHQSAVFANTEFKAILLHYDVDPV</sequence>
<dbReference type="RefSeq" id="WP_296939679.1">
    <property type="nucleotide sequence ID" value="NZ_LT599032.1"/>
</dbReference>
<reference evidence="15" key="1">
    <citation type="submission" date="2016-04" db="EMBL/GenBank/DDBJ databases">
        <authorList>
            <person name="Evans L.H."/>
            <person name="Alamgir A."/>
            <person name="Owens N."/>
            <person name="Weber N.D."/>
            <person name="Virtaneva K."/>
            <person name="Barbian K."/>
            <person name="Babar A."/>
            <person name="Rosenke K."/>
        </authorList>
    </citation>
    <scope>NUCLEOTIDE SEQUENCE</scope>
    <source>
        <strain evidence="15">86-1</strain>
    </source>
</reference>
<dbReference type="AlphaFoldDB" id="A0A212JAD3"/>
<dbReference type="InterPro" id="IPR041222">
    <property type="entry name" value="PriA_3primeBD"/>
</dbReference>
<dbReference type="Pfam" id="PF00271">
    <property type="entry name" value="Helicase_C"/>
    <property type="match status" value="1"/>
</dbReference>
<feature type="domain" description="Helicase ATP-binding" evidence="13">
    <location>
        <begin position="289"/>
        <end position="457"/>
    </location>
</feature>
<dbReference type="GO" id="GO:0006310">
    <property type="term" value="P:DNA recombination"/>
    <property type="evidence" value="ECO:0007669"/>
    <property type="project" value="InterPro"/>
</dbReference>
<evidence type="ECO:0000256" key="6">
    <source>
        <dbReference type="ARBA" id="ARBA00022806"/>
    </source>
</evidence>
<dbReference type="GO" id="GO:0006270">
    <property type="term" value="P:DNA replication initiation"/>
    <property type="evidence" value="ECO:0007669"/>
    <property type="project" value="TreeGrafter"/>
</dbReference>
<accession>A0A212JAD3</accession>
<keyword evidence="9 12" id="KW-0238">DNA-binding</keyword>
<dbReference type="GO" id="GO:0016887">
    <property type="term" value="F:ATP hydrolysis activity"/>
    <property type="evidence" value="ECO:0007669"/>
    <property type="project" value="RHEA"/>
</dbReference>
<organism evidence="15">
    <name type="scientific">uncultured Dysgonomonas sp</name>
    <dbReference type="NCBI Taxonomy" id="206096"/>
    <lineage>
        <taxon>Bacteria</taxon>
        <taxon>Pseudomonadati</taxon>
        <taxon>Bacteroidota</taxon>
        <taxon>Bacteroidia</taxon>
        <taxon>Bacteroidales</taxon>
        <taxon>Dysgonomonadaceae</taxon>
        <taxon>Dysgonomonas</taxon>
        <taxon>environmental samples</taxon>
    </lineage>
</organism>